<dbReference type="Gene3D" id="3.90.1720.10">
    <property type="entry name" value="endopeptidase domain like (from Nostoc punctiforme)"/>
    <property type="match status" value="1"/>
</dbReference>
<organism evidence="1 2">
    <name type="scientific">Pantoea stewartii subsp. stewartii DC283</name>
    <dbReference type="NCBI Taxonomy" id="660596"/>
    <lineage>
        <taxon>Bacteria</taxon>
        <taxon>Pseudomonadati</taxon>
        <taxon>Pseudomonadota</taxon>
        <taxon>Gammaproteobacteria</taxon>
        <taxon>Enterobacterales</taxon>
        <taxon>Erwiniaceae</taxon>
        <taxon>Pantoea</taxon>
    </lineage>
</organism>
<keyword evidence="2" id="KW-1185">Reference proteome</keyword>
<dbReference type="Proteomes" id="UP000192380">
    <property type="component" value="Chromosome"/>
</dbReference>
<gene>
    <name evidence="1" type="ORF">DSJ_20625</name>
</gene>
<proteinExistence type="predicted"/>
<reference evidence="1 2" key="1">
    <citation type="submission" date="2016-10" db="EMBL/GenBank/DDBJ databases">
        <title>Complete Genome Assembly of Pantoea stewartii subsp. stewartii DC283, a Corn Pathogen.</title>
        <authorList>
            <person name="Duong D.A."/>
            <person name="Stevens A.M."/>
            <person name="Jensen R.V."/>
        </authorList>
    </citation>
    <scope>NUCLEOTIDE SEQUENCE [LARGE SCALE GENOMIC DNA]</scope>
    <source>
        <strain evidence="1 2">DC283</strain>
    </source>
</reference>
<accession>A0ABM6KAD1</accession>
<dbReference type="EMBL" id="CP017581">
    <property type="protein sequence ID" value="ARF51481.1"/>
    <property type="molecule type" value="Genomic_DNA"/>
</dbReference>
<evidence type="ECO:0000313" key="1">
    <source>
        <dbReference type="EMBL" id="ARF51481.1"/>
    </source>
</evidence>
<name>A0ABM6KAD1_PANSE</name>
<protein>
    <submittedName>
        <fullName evidence="1">Cytoplasmic protein</fullName>
    </submittedName>
</protein>
<evidence type="ECO:0000313" key="2">
    <source>
        <dbReference type="Proteomes" id="UP000192380"/>
    </source>
</evidence>
<sequence length="122" mass="13673">MMWDVSKAVAHLRSHAFSASTGNCARAVREAIQAGGIRLTPTHSAKDYGARLESAGFRPLPDGMFPRAGDVVIIQPIPNHPHGHMAMYDGHLWISDFRQYHGYYPGPSYRTIQPPCKFYRHP</sequence>